<dbReference type="STRING" id="696762.PFRI_16730"/>
<name>A0A1L9NXX3_9RHOB</name>
<dbReference type="Gene3D" id="2.30.30.50">
    <property type="match status" value="1"/>
</dbReference>
<dbReference type="InterPro" id="IPR008990">
    <property type="entry name" value="Elect_transpt_acc-like_dom_sf"/>
</dbReference>
<comment type="caution">
    <text evidence="2">The sequence shown here is derived from an EMBL/GenBank/DDBJ whole genome shotgun (WGS) entry which is preliminary data.</text>
</comment>
<dbReference type="InterPro" id="IPR024690">
    <property type="entry name" value="CN_hydtase_beta_dom_C"/>
</dbReference>
<dbReference type="Proteomes" id="UP000184514">
    <property type="component" value="Unassembled WGS sequence"/>
</dbReference>
<dbReference type="SUPFAM" id="SSF50090">
    <property type="entry name" value="Electron transport accessory proteins"/>
    <property type="match status" value="1"/>
</dbReference>
<dbReference type="Pfam" id="PF02211">
    <property type="entry name" value="NHase_beta_C"/>
    <property type="match status" value="1"/>
</dbReference>
<proteinExistence type="predicted"/>
<accession>A0A1L9NXX3</accession>
<evidence type="ECO:0000259" key="1">
    <source>
        <dbReference type="Pfam" id="PF02211"/>
    </source>
</evidence>
<protein>
    <submittedName>
        <fullName evidence="2">Nitrile hydratase subunit beta</fullName>
        <ecNumber evidence="2">4.2.1.84</ecNumber>
    </submittedName>
</protein>
<gene>
    <name evidence="2" type="primary">nthB_2</name>
    <name evidence="2" type="ORF">PFRI_16730</name>
</gene>
<dbReference type="RefSeq" id="WP_072630255.1">
    <property type="nucleotide sequence ID" value="NZ_MLCB01000121.1"/>
</dbReference>
<sequence>MATQALDNNVLPVGAKVRIRSIMPPGHVRAPAYVRGKTGDIERVIAPFKNPEQLAYGLPAAEQILYRVSFSAVELWGDEAENPEDRIEAEIYAHWIEELETANAT</sequence>
<dbReference type="OrthoDB" id="3478924at2"/>
<evidence type="ECO:0000313" key="3">
    <source>
        <dbReference type="Proteomes" id="UP000184514"/>
    </source>
</evidence>
<feature type="domain" description="Nitrile hydratase beta subunit" evidence="1">
    <location>
        <begin position="12"/>
        <end position="97"/>
    </location>
</feature>
<dbReference type="AlphaFoldDB" id="A0A1L9NXX3"/>
<evidence type="ECO:0000313" key="2">
    <source>
        <dbReference type="EMBL" id="OJI94053.1"/>
    </source>
</evidence>
<dbReference type="EMBL" id="MLCB01000121">
    <property type="protein sequence ID" value="OJI94053.1"/>
    <property type="molecule type" value="Genomic_DNA"/>
</dbReference>
<keyword evidence="2" id="KW-0456">Lyase</keyword>
<organism evidence="2 3">
    <name type="scientific">Planktotalea frisia</name>
    <dbReference type="NCBI Taxonomy" id="696762"/>
    <lineage>
        <taxon>Bacteria</taxon>
        <taxon>Pseudomonadati</taxon>
        <taxon>Pseudomonadota</taxon>
        <taxon>Alphaproteobacteria</taxon>
        <taxon>Rhodobacterales</taxon>
        <taxon>Paracoccaceae</taxon>
        <taxon>Planktotalea</taxon>
    </lineage>
</organism>
<keyword evidence="3" id="KW-1185">Reference proteome</keyword>
<dbReference type="GO" id="GO:0018822">
    <property type="term" value="F:nitrile hydratase activity"/>
    <property type="evidence" value="ECO:0007669"/>
    <property type="project" value="UniProtKB-EC"/>
</dbReference>
<reference evidence="2 3" key="1">
    <citation type="submission" date="2016-10" db="EMBL/GenBank/DDBJ databases">
        <title>Genome sequence of Planktotalea frisia SH6-1.</title>
        <authorList>
            <person name="Poehlein A."/>
            <person name="Bakenhus I."/>
            <person name="Voget S."/>
            <person name="Brinkhoff T."/>
            <person name="Simon M."/>
        </authorList>
    </citation>
    <scope>NUCLEOTIDE SEQUENCE [LARGE SCALE GENOMIC DNA]</scope>
    <source>
        <strain evidence="2 3">SH6-1</strain>
    </source>
</reference>
<dbReference type="EC" id="4.2.1.84" evidence="2"/>